<accession>A0ABV9F9L7</accession>
<evidence type="ECO:0000313" key="3">
    <source>
        <dbReference type="Proteomes" id="UP001596028"/>
    </source>
</evidence>
<protein>
    <submittedName>
        <fullName evidence="2">DUF5107 domain-containing protein</fullName>
    </submittedName>
</protein>
<dbReference type="RefSeq" id="WP_378091157.1">
    <property type="nucleotide sequence ID" value="NZ_JBHSEP010000001.1"/>
</dbReference>
<dbReference type="EMBL" id="JBHSEP010000001">
    <property type="protein sequence ID" value="MFC4596729.1"/>
    <property type="molecule type" value="Genomic_DNA"/>
</dbReference>
<evidence type="ECO:0000259" key="1">
    <source>
        <dbReference type="Pfam" id="PF17128"/>
    </source>
</evidence>
<dbReference type="Gene3D" id="1.25.40.10">
    <property type="entry name" value="Tetratricopeptide repeat domain"/>
    <property type="match status" value="2"/>
</dbReference>
<dbReference type="InterPro" id="IPR033396">
    <property type="entry name" value="DUF5107"/>
</dbReference>
<dbReference type="InterPro" id="IPR011990">
    <property type="entry name" value="TPR-like_helical_dom_sf"/>
</dbReference>
<sequence>MTQVQVYRERLTLPTYEVLKEDINPFFDKYLDPYPYTQQNHFSQEKRDRTYDAVVVENEYFKLTVLPAFGGRLYSAYDKRAQREMFYRNDVIRPRMVGTRGAWISGGIEFNFPISHAPHTSDRVNVDTRQYEDGSASVVFGSIEQLSSMNWKVELRLYPGVASIEQKVKLYNPTRLEQRYYFWTNAAVDYHPHLRLVYPFEWGVNNISASYENWPMFDGYDCTVAGQMPYAFETFGKLPMHNFFGVYDGLAKYGVVHYADRKKLKGAKFFTWGTDAYAEAWNRSLTEDDSAYIEIQSGPFESQTVYKFLKPHQTVQWSEYWYAIPELGDLHYAEREAAVRFEFNDRSLVIHCSAVRRLDACELALTVGGQTYRQRLDLTPERTAAASFALPELADRAEKYRFRLEIRHCGRTLLAMSGRDERMSEPPDIHLFEDVRVVRRPESEGASALDRAQYQESFGLLEEAAGYYEAHLRDYPRCTVSLVRLGQIRLKQQRPVEAIRLLQEALRCDNRNAKARFLLGAAEQMTGRTLIARKLFEDIAADADYYDGSLIEWVKTDIALGHWHEALVHIDSAGFDSPYLDLLRRICERRLGVPATAPSDEAAVPTLLSEYGYAERWLASDSEEDRAKLADYAGGDERVLLPIALFYAELGMRDDALKVLDQARDAGLRSGLARLMLTWPSGFGDEPPADAAQRIEEALRHSLDYAFLNEAPVAAFLEQIRELDTSGRLDYVLSVYYYAIERREDALALSLSAYGKGLRYTVLLRNLGYMYLKNRKEPAVAAAYLEEDARTNGGGNTDTLLLLDQIYRERGELDKREALISLMEAADNRAKVLVQLTEIYLALGQYEAAYGILSTEEFENGEGTEFSGPCWREATLGLARQALNAGDWAAAKHWADRVEQYPSRLNYGDSVRFSFASVRFRRGVIYASIGEEAAAIEQFRLGAAELQTSTRIAGESDRQAARACLEQLAARFLV</sequence>
<organism evidence="2 3">
    <name type="scientific">Cohnella hongkongensis</name>
    <dbReference type="NCBI Taxonomy" id="178337"/>
    <lineage>
        <taxon>Bacteria</taxon>
        <taxon>Bacillati</taxon>
        <taxon>Bacillota</taxon>
        <taxon>Bacilli</taxon>
        <taxon>Bacillales</taxon>
        <taxon>Paenibacillaceae</taxon>
        <taxon>Cohnella</taxon>
    </lineage>
</organism>
<gene>
    <name evidence="2" type="ORF">ACFO3S_00635</name>
</gene>
<name>A0ABV9F9L7_9BACL</name>
<reference evidence="3" key="1">
    <citation type="journal article" date="2019" name="Int. J. Syst. Evol. Microbiol.">
        <title>The Global Catalogue of Microorganisms (GCM) 10K type strain sequencing project: providing services to taxonomists for standard genome sequencing and annotation.</title>
        <authorList>
            <consortium name="The Broad Institute Genomics Platform"/>
            <consortium name="The Broad Institute Genome Sequencing Center for Infectious Disease"/>
            <person name="Wu L."/>
            <person name="Ma J."/>
        </authorList>
    </citation>
    <scope>NUCLEOTIDE SEQUENCE [LARGE SCALE GENOMIC DNA]</scope>
    <source>
        <strain evidence="3">CCUG 49571</strain>
    </source>
</reference>
<evidence type="ECO:0000313" key="2">
    <source>
        <dbReference type="EMBL" id="MFC4596729.1"/>
    </source>
</evidence>
<dbReference type="Pfam" id="PF17128">
    <property type="entry name" value="DUF5107"/>
    <property type="match status" value="1"/>
</dbReference>
<dbReference type="SUPFAM" id="SSF48452">
    <property type="entry name" value="TPR-like"/>
    <property type="match status" value="1"/>
</dbReference>
<keyword evidence="3" id="KW-1185">Reference proteome</keyword>
<dbReference type="Proteomes" id="UP001596028">
    <property type="component" value="Unassembled WGS sequence"/>
</dbReference>
<feature type="domain" description="DUF5107" evidence="1">
    <location>
        <begin position="34"/>
        <end position="322"/>
    </location>
</feature>
<proteinExistence type="predicted"/>
<comment type="caution">
    <text evidence="2">The sequence shown here is derived from an EMBL/GenBank/DDBJ whole genome shotgun (WGS) entry which is preliminary data.</text>
</comment>